<comment type="similarity">
    <text evidence="8">Belongs to the exbB/tolQ family.</text>
</comment>
<evidence type="ECO:0000256" key="1">
    <source>
        <dbReference type="ARBA" id="ARBA00004651"/>
    </source>
</evidence>
<evidence type="ECO:0000313" key="12">
    <source>
        <dbReference type="Proteomes" id="UP000838100"/>
    </source>
</evidence>
<dbReference type="PANTHER" id="PTHR30625:SF15">
    <property type="entry name" value="BIOPOLYMER TRANSPORT PROTEIN EXBB"/>
    <property type="match status" value="1"/>
</dbReference>
<dbReference type="InterPro" id="IPR050790">
    <property type="entry name" value="ExbB/TolQ_transport"/>
</dbReference>
<evidence type="ECO:0000256" key="7">
    <source>
        <dbReference type="ARBA" id="ARBA00023136"/>
    </source>
</evidence>
<proteinExistence type="inferred from homology"/>
<evidence type="ECO:0000256" key="5">
    <source>
        <dbReference type="ARBA" id="ARBA00022927"/>
    </source>
</evidence>
<keyword evidence="2 8" id="KW-0813">Transport</keyword>
<feature type="domain" description="MotA/TolQ/ExbB proton channel" evidence="10">
    <location>
        <begin position="76"/>
        <end position="198"/>
    </location>
</feature>
<keyword evidence="3" id="KW-1003">Cell membrane</keyword>
<feature type="transmembrane region" description="Helical" evidence="9">
    <location>
        <begin position="121"/>
        <end position="145"/>
    </location>
</feature>
<dbReference type="RefSeq" id="WP_237445204.1">
    <property type="nucleotide sequence ID" value="NZ_CAKLPX010000003.1"/>
</dbReference>
<reference evidence="11" key="1">
    <citation type="submission" date="2021-12" db="EMBL/GenBank/DDBJ databases">
        <authorList>
            <person name="Rodrigo-Torres L."/>
            <person name="Arahal R. D."/>
            <person name="Lucena T."/>
        </authorList>
    </citation>
    <scope>NUCLEOTIDE SEQUENCE</scope>
    <source>
        <strain evidence="11">CECT 8267</strain>
    </source>
</reference>
<organism evidence="11 12">
    <name type="scientific">Sinobacterium norvegicum</name>
    <dbReference type="NCBI Taxonomy" id="1641715"/>
    <lineage>
        <taxon>Bacteria</taxon>
        <taxon>Pseudomonadati</taxon>
        <taxon>Pseudomonadota</taxon>
        <taxon>Gammaproteobacteria</taxon>
        <taxon>Cellvibrionales</taxon>
        <taxon>Spongiibacteraceae</taxon>
        <taxon>Sinobacterium</taxon>
    </lineage>
</organism>
<sequence length="229" mass="24854">MADVYSTIVRFFQDGGFFIYPIGLVLVIGLVISIERWMYLSREKNRNIKAFDNFLPLLRTNDLDKMQLFTRDINVPVTRIIGCGLDMMRVSKQRGDIENAMSEGILEALPKLEKRTGYLSVLANIATLLGLLGTIVGLIAAFTAVASADPSEKSALLSLSISVAMNTTAFGLIAAIPLLALHAVLQNRTASIVSSIEMSAVKFLNVMTLNRNIEAGLARSGDDELVSGS</sequence>
<dbReference type="Pfam" id="PF01618">
    <property type="entry name" value="MotA_ExbB"/>
    <property type="match status" value="1"/>
</dbReference>
<name>A0ABN8EJG4_9GAMM</name>
<feature type="transmembrane region" description="Helical" evidence="9">
    <location>
        <begin position="157"/>
        <end position="181"/>
    </location>
</feature>
<feature type="transmembrane region" description="Helical" evidence="9">
    <location>
        <begin position="17"/>
        <end position="39"/>
    </location>
</feature>
<dbReference type="PANTHER" id="PTHR30625">
    <property type="entry name" value="PROTEIN TOLQ"/>
    <property type="match status" value="1"/>
</dbReference>
<evidence type="ECO:0000256" key="2">
    <source>
        <dbReference type="ARBA" id="ARBA00022448"/>
    </source>
</evidence>
<dbReference type="EMBL" id="CAKLPX010000003">
    <property type="protein sequence ID" value="CAH0992521.1"/>
    <property type="molecule type" value="Genomic_DNA"/>
</dbReference>
<protein>
    <submittedName>
        <fullName evidence="11">Tol-Pal system protein TolQ</fullName>
    </submittedName>
</protein>
<keyword evidence="7 9" id="KW-0472">Membrane</keyword>
<keyword evidence="12" id="KW-1185">Reference proteome</keyword>
<comment type="subcellular location">
    <subcellularLocation>
        <location evidence="1">Cell membrane</location>
        <topology evidence="1">Multi-pass membrane protein</topology>
    </subcellularLocation>
    <subcellularLocation>
        <location evidence="8">Membrane</location>
        <topology evidence="8">Multi-pass membrane protein</topology>
    </subcellularLocation>
</comment>
<accession>A0ABN8EJG4</accession>
<evidence type="ECO:0000256" key="3">
    <source>
        <dbReference type="ARBA" id="ARBA00022475"/>
    </source>
</evidence>
<evidence type="ECO:0000313" key="11">
    <source>
        <dbReference type="EMBL" id="CAH0992521.1"/>
    </source>
</evidence>
<dbReference type="Proteomes" id="UP000838100">
    <property type="component" value="Unassembled WGS sequence"/>
</dbReference>
<comment type="caution">
    <text evidence="11">The sequence shown here is derived from an EMBL/GenBank/DDBJ whole genome shotgun (WGS) entry which is preliminary data.</text>
</comment>
<keyword evidence="5 8" id="KW-0653">Protein transport</keyword>
<evidence type="ECO:0000259" key="10">
    <source>
        <dbReference type="Pfam" id="PF01618"/>
    </source>
</evidence>
<evidence type="ECO:0000256" key="8">
    <source>
        <dbReference type="RuleBase" id="RU004057"/>
    </source>
</evidence>
<evidence type="ECO:0000256" key="4">
    <source>
        <dbReference type="ARBA" id="ARBA00022692"/>
    </source>
</evidence>
<evidence type="ECO:0000256" key="9">
    <source>
        <dbReference type="SAM" id="Phobius"/>
    </source>
</evidence>
<keyword evidence="6 9" id="KW-1133">Transmembrane helix</keyword>
<gene>
    <name evidence="11" type="primary">tolQ_4</name>
    <name evidence="11" type="ORF">SIN8267_02653</name>
</gene>
<dbReference type="InterPro" id="IPR002898">
    <property type="entry name" value="MotA_ExbB_proton_chnl"/>
</dbReference>
<keyword evidence="4 9" id="KW-0812">Transmembrane</keyword>
<evidence type="ECO:0000256" key="6">
    <source>
        <dbReference type="ARBA" id="ARBA00022989"/>
    </source>
</evidence>